<dbReference type="OrthoDB" id="3792038at2759"/>
<organism evidence="2 3">
    <name type="scientific">Sporormia fimetaria CBS 119925</name>
    <dbReference type="NCBI Taxonomy" id="1340428"/>
    <lineage>
        <taxon>Eukaryota</taxon>
        <taxon>Fungi</taxon>
        <taxon>Dikarya</taxon>
        <taxon>Ascomycota</taxon>
        <taxon>Pezizomycotina</taxon>
        <taxon>Dothideomycetes</taxon>
        <taxon>Pleosporomycetidae</taxon>
        <taxon>Pleosporales</taxon>
        <taxon>Sporormiaceae</taxon>
        <taxon>Sporormia</taxon>
    </lineage>
</organism>
<protein>
    <submittedName>
        <fullName evidence="2">Uncharacterized protein</fullName>
    </submittedName>
</protein>
<name>A0A6A6VEW2_9PLEO</name>
<keyword evidence="3" id="KW-1185">Reference proteome</keyword>
<proteinExistence type="predicted"/>
<dbReference type="AlphaFoldDB" id="A0A6A6VEW2"/>
<keyword evidence="1" id="KW-0175">Coiled coil</keyword>
<feature type="coiled-coil region" evidence="1">
    <location>
        <begin position="243"/>
        <end position="297"/>
    </location>
</feature>
<sequence>MTIQTTEPTSTNWATRSTTPELVVTFTNTLNAGRLSNFILWYLLYDIVKFPEFPSRWYRHINSMELRGWVALGQFLASGQVYGFDLVVLDSICDRLGLYKTLVHGCIIRVGNPEAMSWTTISSTFQQATAERKSELQTLELVQHNLQNLRTLASSLSPVKGTECVNWQPSIISRITEFLDSVVNPRITASRVDASEPDGAMQSPRPVPLARYGIFPDHMTESSSLDSEYAISQECDIERSFSAASLQSQVRTLRNRIHQLELAASESADVQALHQRIRCLEAENQQLVEANEQLTKKVCVASLDGSQVRSVYLQPDGFEHRHGSGGSQSGGATLFNTARGFGQGQDVEANKNAPAFDTSSGYALRATTSNDPRFETHAERSDAAGLAVPESNYPDVFGVLDGHAPPHLAFDCPHPADSGRRSSDSECLPVHHGLFRRRSTGRFLDMLLHKKGQDEEVKYPNISTNF</sequence>
<evidence type="ECO:0000313" key="2">
    <source>
        <dbReference type="EMBL" id="KAF2747711.1"/>
    </source>
</evidence>
<evidence type="ECO:0000313" key="3">
    <source>
        <dbReference type="Proteomes" id="UP000799440"/>
    </source>
</evidence>
<gene>
    <name evidence="2" type="ORF">M011DRAFT_458152</name>
</gene>
<reference evidence="2" key="1">
    <citation type="journal article" date="2020" name="Stud. Mycol.">
        <title>101 Dothideomycetes genomes: a test case for predicting lifestyles and emergence of pathogens.</title>
        <authorList>
            <person name="Haridas S."/>
            <person name="Albert R."/>
            <person name="Binder M."/>
            <person name="Bloem J."/>
            <person name="Labutti K."/>
            <person name="Salamov A."/>
            <person name="Andreopoulos B."/>
            <person name="Baker S."/>
            <person name="Barry K."/>
            <person name="Bills G."/>
            <person name="Bluhm B."/>
            <person name="Cannon C."/>
            <person name="Castanera R."/>
            <person name="Culley D."/>
            <person name="Daum C."/>
            <person name="Ezra D."/>
            <person name="Gonzalez J."/>
            <person name="Henrissat B."/>
            <person name="Kuo A."/>
            <person name="Liang C."/>
            <person name="Lipzen A."/>
            <person name="Lutzoni F."/>
            <person name="Magnuson J."/>
            <person name="Mondo S."/>
            <person name="Nolan M."/>
            <person name="Ohm R."/>
            <person name="Pangilinan J."/>
            <person name="Park H.-J."/>
            <person name="Ramirez L."/>
            <person name="Alfaro M."/>
            <person name="Sun H."/>
            <person name="Tritt A."/>
            <person name="Yoshinaga Y."/>
            <person name="Zwiers L.-H."/>
            <person name="Turgeon B."/>
            <person name="Goodwin S."/>
            <person name="Spatafora J."/>
            <person name="Crous P."/>
            <person name="Grigoriev I."/>
        </authorList>
    </citation>
    <scope>NUCLEOTIDE SEQUENCE</scope>
    <source>
        <strain evidence="2">CBS 119925</strain>
    </source>
</reference>
<dbReference type="EMBL" id="MU006571">
    <property type="protein sequence ID" value="KAF2747711.1"/>
    <property type="molecule type" value="Genomic_DNA"/>
</dbReference>
<evidence type="ECO:0000256" key="1">
    <source>
        <dbReference type="SAM" id="Coils"/>
    </source>
</evidence>
<dbReference type="Proteomes" id="UP000799440">
    <property type="component" value="Unassembled WGS sequence"/>
</dbReference>
<accession>A0A6A6VEW2</accession>